<keyword evidence="2" id="KW-1185">Reference proteome</keyword>
<dbReference type="AlphaFoldDB" id="M2Q2C0"/>
<name>M2Q2C0_9FIRM</name>
<dbReference type="BioCyc" id="ECAT999415-HMP:GTTI-1382-MONOMER"/>
<organism evidence="1 2">
    <name type="scientific">Eggerthia catenaformis OT 569 = DSM 20559</name>
    <dbReference type="NCBI Taxonomy" id="999415"/>
    <lineage>
        <taxon>Bacteria</taxon>
        <taxon>Bacillati</taxon>
        <taxon>Bacillota</taxon>
        <taxon>Erysipelotrichia</taxon>
        <taxon>Erysipelotrichales</taxon>
        <taxon>Coprobacillaceae</taxon>
        <taxon>Eggerthia</taxon>
    </lineage>
</organism>
<accession>M2Q2C0</accession>
<evidence type="ECO:0000313" key="2">
    <source>
        <dbReference type="Proteomes" id="UP000011758"/>
    </source>
</evidence>
<evidence type="ECO:0000313" key="1">
    <source>
        <dbReference type="EMBL" id="EMD16421.1"/>
    </source>
</evidence>
<sequence length="103" mass="12519">MYLLIAKTDKTLAKKTSQEIIDKIKSLHYHKEDYKIYVSTGSNDYMGPQTKNQAETLALHYHYFDRHNLSYHQWQGRHHGFRQSYPYLYYGIRSFYWCACFHE</sequence>
<dbReference type="STRING" id="999415.HMPREF9943_01347"/>
<comment type="caution">
    <text evidence="1">The sequence shown here is derived from an EMBL/GenBank/DDBJ whole genome shotgun (WGS) entry which is preliminary data.</text>
</comment>
<reference evidence="1 2" key="1">
    <citation type="submission" date="2013-02" db="EMBL/GenBank/DDBJ databases">
        <title>The Genome Sequence of Lactobacillus catenaformis F0143.</title>
        <authorList>
            <consortium name="The Broad Institute Genome Sequencing Platform"/>
            <person name="Earl A."/>
            <person name="Ward D."/>
            <person name="Feldgarden M."/>
            <person name="Gevers D."/>
            <person name="Izard J."/>
            <person name="Blanton J.M."/>
            <person name="Mathney J."/>
            <person name="Dewhirst F.E."/>
            <person name="Young S.K."/>
            <person name="Zeng Q."/>
            <person name="Gargeya S."/>
            <person name="Fitzgerald M."/>
            <person name="Haas B."/>
            <person name="Abouelleil A."/>
            <person name="Alvarado L."/>
            <person name="Arachchi H.M."/>
            <person name="Berlin A."/>
            <person name="Chapman S.B."/>
            <person name="Gearin G."/>
            <person name="Goldberg J."/>
            <person name="Griggs A."/>
            <person name="Gujja S."/>
            <person name="Hansen M."/>
            <person name="Heiman D."/>
            <person name="Howarth C."/>
            <person name="Larimer J."/>
            <person name="Lui A."/>
            <person name="MacDonald P.J.P."/>
            <person name="McCowen C."/>
            <person name="Montmayeur A."/>
            <person name="Murphy C."/>
            <person name="Neiman D."/>
            <person name="Pearson M."/>
            <person name="Priest M."/>
            <person name="Roberts A."/>
            <person name="Saif S."/>
            <person name="Shea T."/>
            <person name="Sisk P."/>
            <person name="Stolte C."/>
            <person name="Sykes S."/>
            <person name="Wortman J."/>
            <person name="Nusbaum C."/>
            <person name="Birren B."/>
        </authorList>
    </citation>
    <scope>NUCLEOTIDE SEQUENCE [LARGE SCALE GENOMIC DNA]</scope>
    <source>
        <strain evidence="1 2">OT 569</strain>
    </source>
</reference>
<gene>
    <name evidence="1" type="ORF">HMPREF9943_01347</name>
</gene>
<protein>
    <submittedName>
        <fullName evidence="1">Uncharacterized protein</fullName>
    </submittedName>
</protein>
<dbReference type="InterPro" id="IPR029058">
    <property type="entry name" value="AB_hydrolase_fold"/>
</dbReference>
<proteinExistence type="predicted"/>
<dbReference type="Proteomes" id="UP000011758">
    <property type="component" value="Unassembled WGS sequence"/>
</dbReference>
<dbReference type="EMBL" id="AGEJ01000021">
    <property type="protein sequence ID" value="EMD16421.1"/>
    <property type="molecule type" value="Genomic_DNA"/>
</dbReference>
<dbReference type="Gene3D" id="3.40.50.1820">
    <property type="entry name" value="alpha/beta hydrolase"/>
    <property type="match status" value="1"/>
</dbReference>